<feature type="region of interest" description="Disordered" evidence="9">
    <location>
        <begin position="312"/>
        <end position="332"/>
    </location>
</feature>
<keyword evidence="5" id="KW-0862">Zinc</keyword>
<dbReference type="PANTHER" id="PTHR46539:SF9">
    <property type="entry name" value="RING-H2 FINGER PROTEIN ATL56"/>
    <property type="match status" value="1"/>
</dbReference>
<evidence type="ECO:0000313" key="13">
    <source>
        <dbReference type="EMBL" id="KZO95511.1"/>
    </source>
</evidence>
<evidence type="ECO:0000256" key="7">
    <source>
        <dbReference type="ARBA" id="ARBA00023136"/>
    </source>
</evidence>
<keyword evidence="7 10" id="KW-0472">Membrane</keyword>
<sequence>MHALLALPLLLLVSHAAAYIPAVPTNDTTLPVFNASSLSNIQVRWQQPGNQPMGGYSTAVSYQLAGEDSNGVTQGAIVHFTEATAADNLTTTTPWIAFISCDANATDASMEDDIFTLAQERGAISALLYSQYSQACLINAEYLSPEFDKLIDVFATTSAKTAGLIESQFEQVNSTFYYYDAALLNASALLVNESLADLTAGTPTYLVAELHASNATGNATTPSTGTTTSGSSTSSSPPNTGLAMIILYAITGCVSVLFCVVILSGAIRAIRHPERYGPRADPGYLGGPPPQTRTAGLARAILDTFPVIKFASGGGRTTPRPGSSHYRTTRFSAGQFSPPDTSLLADVELAPALQLSRSVSASGSRLPSPTASSSTPPRRAPTPLPGNVPPPQSSDPSLGHETCPICLTPFEEGDEVRVLPCNGQHRFHKDCVDPWLLQLATSCPLCREDFALQEEEEHGREGDYLELPVPVTPPPPRRPALVDVAGSAGRLSRALFGGRRPSSTLEDRERDPARERERRREMELEMRMVEHEQALPHPLA</sequence>
<dbReference type="Proteomes" id="UP000076738">
    <property type="component" value="Unassembled WGS sequence"/>
</dbReference>
<feature type="domain" description="RING-type" evidence="12">
    <location>
        <begin position="403"/>
        <end position="447"/>
    </location>
</feature>
<dbReference type="InterPro" id="IPR001841">
    <property type="entry name" value="Znf_RING"/>
</dbReference>
<evidence type="ECO:0000256" key="11">
    <source>
        <dbReference type="SAM" id="SignalP"/>
    </source>
</evidence>
<accession>A0A167LB83</accession>
<dbReference type="Pfam" id="PF13639">
    <property type="entry name" value="zf-RING_2"/>
    <property type="match status" value="1"/>
</dbReference>
<keyword evidence="11" id="KW-0732">Signal</keyword>
<keyword evidence="3" id="KW-0479">Metal-binding</keyword>
<proteinExistence type="predicted"/>
<gene>
    <name evidence="13" type="ORF">CALVIDRAFT_515779</name>
</gene>
<evidence type="ECO:0000256" key="3">
    <source>
        <dbReference type="ARBA" id="ARBA00022723"/>
    </source>
</evidence>
<evidence type="ECO:0000256" key="6">
    <source>
        <dbReference type="ARBA" id="ARBA00022989"/>
    </source>
</evidence>
<feature type="region of interest" description="Disordered" evidence="9">
    <location>
        <begin position="492"/>
        <end position="519"/>
    </location>
</feature>
<dbReference type="GO" id="GO:0008270">
    <property type="term" value="F:zinc ion binding"/>
    <property type="evidence" value="ECO:0007669"/>
    <property type="project" value="UniProtKB-KW"/>
</dbReference>
<dbReference type="Gene3D" id="3.30.40.10">
    <property type="entry name" value="Zinc/RING finger domain, C3HC4 (zinc finger)"/>
    <property type="match status" value="1"/>
</dbReference>
<dbReference type="PANTHER" id="PTHR46539">
    <property type="entry name" value="E3 UBIQUITIN-PROTEIN LIGASE ATL42"/>
    <property type="match status" value="1"/>
</dbReference>
<keyword evidence="2 10" id="KW-0812">Transmembrane</keyword>
<dbReference type="SMART" id="SM00184">
    <property type="entry name" value="RING"/>
    <property type="match status" value="1"/>
</dbReference>
<evidence type="ECO:0000313" key="14">
    <source>
        <dbReference type="Proteomes" id="UP000076738"/>
    </source>
</evidence>
<evidence type="ECO:0000256" key="2">
    <source>
        <dbReference type="ARBA" id="ARBA00022692"/>
    </source>
</evidence>
<feature type="region of interest" description="Disordered" evidence="9">
    <location>
        <begin position="217"/>
        <end position="237"/>
    </location>
</feature>
<evidence type="ECO:0000256" key="5">
    <source>
        <dbReference type="ARBA" id="ARBA00022833"/>
    </source>
</evidence>
<protein>
    <recommendedName>
        <fullName evidence="12">RING-type domain-containing protein</fullName>
    </recommendedName>
</protein>
<comment type="subcellular location">
    <subcellularLocation>
        <location evidence="1">Membrane</location>
    </subcellularLocation>
</comment>
<feature type="region of interest" description="Disordered" evidence="9">
    <location>
        <begin position="457"/>
        <end position="476"/>
    </location>
</feature>
<evidence type="ECO:0000256" key="4">
    <source>
        <dbReference type="ARBA" id="ARBA00022771"/>
    </source>
</evidence>
<dbReference type="CDD" id="cd16454">
    <property type="entry name" value="RING-H2_PA-TM-RING"/>
    <property type="match status" value="1"/>
</dbReference>
<feature type="compositionally biased region" description="Low complexity" evidence="9">
    <location>
        <begin position="362"/>
        <end position="377"/>
    </location>
</feature>
<feature type="transmembrane region" description="Helical" evidence="10">
    <location>
        <begin position="242"/>
        <end position="267"/>
    </location>
</feature>
<dbReference type="GO" id="GO:0016020">
    <property type="term" value="C:membrane"/>
    <property type="evidence" value="ECO:0007669"/>
    <property type="project" value="UniProtKB-SubCell"/>
</dbReference>
<feature type="compositionally biased region" description="Basic and acidic residues" evidence="9">
    <location>
        <begin position="505"/>
        <end position="519"/>
    </location>
</feature>
<dbReference type="SUPFAM" id="SSF57850">
    <property type="entry name" value="RING/U-box"/>
    <property type="match status" value="1"/>
</dbReference>
<feature type="compositionally biased region" description="Pro residues" evidence="9">
    <location>
        <begin position="378"/>
        <end position="393"/>
    </location>
</feature>
<dbReference type="EMBL" id="KV417288">
    <property type="protein sequence ID" value="KZO95511.1"/>
    <property type="molecule type" value="Genomic_DNA"/>
</dbReference>
<feature type="signal peptide" evidence="11">
    <location>
        <begin position="1"/>
        <end position="18"/>
    </location>
</feature>
<feature type="chain" id="PRO_5007889789" description="RING-type domain-containing protein" evidence="11">
    <location>
        <begin position="19"/>
        <end position="540"/>
    </location>
</feature>
<evidence type="ECO:0000256" key="9">
    <source>
        <dbReference type="SAM" id="MobiDB-lite"/>
    </source>
</evidence>
<reference evidence="13 14" key="1">
    <citation type="journal article" date="2016" name="Mol. Biol. Evol.">
        <title>Comparative Genomics of Early-Diverging Mushroom-Forming Fungi Provides Insights into the Origins of Lignocellulose Decay Capabilities.</title>
        <authorList>
            <person name="Nagy L.G."/>
            <person name="Riley R."/>
            <person name="Tritt A."/>
            <person name="Adam C."/>
            <person name="Daum C."/>
            <person name="Floudas D."/>
            <person name="Sun H."/>
            <person name="Yadav J.S."/>
            <person name="Pangilinan J."/>
            <person name="Larsson K.H."/>
            <person name="Matsuura K."/>
            <person name="Barry K."/>
            <person name="Labutti K."/>
            <person name="Kuo R."/>
            <person name="Ohm R.A."/>
            <person name="Bhattacharya S.S."/>
            <person name="Shirouzu T."/>
            <person name="Yoshinaga Y."/>
            <person name="Martin F.M."/>
            <person name="Grigoriev I.V."/>
            <person name="Hibbett D.S."/>
        </authorList>
    </citation>
    <scope>NUCLEOTIDE SEQUENCE [LARGE SCALE GENOMIC DNA]</scope>
    <source>
        <strain evidence="13 14">TUFC12733</strain>
    </source>
</reference>
<dbReference type="InterPro" id="IPR013083">
    <property type="entry name" value="Znf_RING/FYVE/PHD"/>
</dbReference>
<dbReference type="AlphaFoldDB" id="A0A167LB83"/>
<dbReference type="OrthoDB" id="8062037at2759"/>
<feature type="region of interest" description="Disordered" evidence="9">
    <location>
        <begin position="358"/>
        <end position="400"/>
    </location>
</feature>
<dbReference type="STRING" id="1330018.A0A167LB83"/>
<keyword evidence="6 10" id="KW-1133">Transmembrane helix</keyword>
<evidence type="ECO:0000256" key="1">
    <source>
        <dbReference type="ARBA" id="ARBA00004370"/>
    </source>
</evidence>
<organism evidence="13 14">
    <name type="scientific">Calocera viscosa (strain TUFC12733)</name>
    <dbReference type="NCBI Taxonomy" id="1330018"/>
    <lineage>
        <taxon>Eukaryota</taxon>
        <taxon>Fungi</taxon>
        <taxon>Dikarya</taxon>
        <taxon>Basidiomycota</taxon>
        <taxon>Agaricomycotina</taxon>
        <taxon>Dacrymycetes</taxon>
        <taxon>Dacrymycetales</taxon>
        <taxon>Dacrymycetaceae</taxon>
        <taxon>Calocera</taxon>
    </lineage>
</organism>
<evidence type="ECO:0000259" key="12">
    <source>
        <dbReference type="PROSITE" id="PS50089"/>
    </source>
</evidence>
<name>A0A167LB83_CALVF</name>
<keyword evidence="4 8" id="KW-0863">Zinc-finger</keyword>
<evidence type="ECO:0000256" key="10">
    <source>
        <dbReference type="SAM" id="Phobius"/>
    </source>
</evidence>
<evidence type="ECO:0000256" key="8">
    <source>
        <dbReference type="PROSITE-ProRule" id="PRU00175"/>
    </source>
</evidence>
<dbReference type="PROSITE" id="PS50089">
    <property type="entry name" value="ZF_RING_2"/>
    <property type="match status" value="1"/>
</dbReference>
<keyword evidence="14" id="KW-1185">Reference proteome</keyword>